<evidence type="ECO:0000313" key="1">
    <source>
        <dbReference type="EMBL" id="KAK1121878.1"/>
    </source>
</evidence>
<dbReference type="AlphaFoldDB" id="A0AAD8FPA8"/>
<sequence>MSGAWDRPVAPLSSDPGAARDLNVLWKFLERTGLQRCVEGLCVETLGGPQSPWNPYPAFINRVREQAERVQAGESTTAEKFLSDVSFQTSPTAVRYIAGAMGCSHVWGHPSILSAVDPEQIEQFDWLVEDVTLPCQSESQQPYTIQVLAALSGPCVFTRTLYPPSPLELLQIYIIAGPTPSGSGAVRRLRRSDVIRASQQGRHRLLRVIVPTDTAGGSQVFSKEEVTARGGALVCSVRGALQTRLPVRAQCVWRLDPSGTRFQEGAKLYSLSVIQTAEHFGGERVLDFSPCPMIHLSSSVFLRRAHAEAYVGIFLPRESDTRQRPSARAGECVGVKGRPLSSDWDRVLAPIREALLRKIASLSLSQEPFETAHLCALLLLLEPGDPETGEQPLEQIYRFLRSSAAQLGALRSLTHTMSTVLQAGRREGVDREMCRSLLERVRALMLDFLSDERSSSRDSLVLSDIMKRSLESVCDRLTQSPDRGALRDLRRWCSYSSVLEARFVSDSLPWVPVIRDIKQLAIQTAGSQKQGHKQQEKLETERRNLERYTQDLLYNEERCINLSERGAGAAQHTALTQYLVDCKVDQHWHSCLQEMFSSSPLPSNPYPRVVNEFRRAALR</sequence>
<comment type="caution">
    <text evidence="1">The sequence shown here is derived from an EMBL/GenBank/DDBJ whole genome shotgun (WGS) entry which is preliminary data.</text>
</comment>
<proteinExistence type="predicted"/>
<name>A0AAD8FPA8_ACIOX</name>
<protein>
    <submittedName>
        <fullName evidence="1">Uncharacterized protein</fullName>
    </submittedName>
</protein>
<accession>A0AAD8FPA8</accession>
<keyword evidence="2" id="KW-1185">Reference proteome</keyword>
<gene>
    <name evidence="1" type="ORF">AOXY_G38721</name>
</gene>
<evidence type="ECO:0000313" key="2">
    <source>
        <dbReference type="Proteomes" id="UP001230051"/>
    </source>
</evidence>
<dbReference type="EMBL" id="JAGXEW010001979">
    <property type="protein sequence ID" value="KAK1121878.1"/>
    <property type="molecule type" value="Genomic_DNA"/>
</dbReference>
<dbReference type="Proteomes" id="UP001230051">
    <property type="component" value="Unassembled WGS sequence"/>
</dbReference>
<reference evidence="1" key="1">
    <citation type="submission" date="2022-02" db="EMBL/GenBank/DDBJ databases">
        <title>Atlantic sturgeon de novo genome assembly.</title>
        <authorList>
            <person name="Stock M."/>
            <person name="Klopp C."/>
            <person name="Guiguen Y."/>
            <person name="Cabau C."/>
            <person name="Parinello H."/>
            <person name="Santidrian Yebra-Pimentel E."/>
            <person name="Kuhl H."/>
            <person name="Dirks R.P."/>
            <person name="Guessner J."/>
            <person name="Wuertz S."/>
            <person name="Du K."/>
            <person name="Schartl M."/>
        </authorList>
    </citation>
    <scope>NUCLEOTIDE SEQUENCE</scope>
    <source>
        <strain evidence="1">STURGEONOMICS-FGT-2020</strain>
        <tissue evidence="1">Whole blood</tissue>
    </source>
</reference>
<organism evidence="1 2">
    <name type="scientific">Acipenser oxyrinchus oxyrinchus</name>
    <dbReference type="NCBI Taxonomy" id="40147"/>
    <lineage>
        <taxon>Eukaryota</taxon>
        <taxon>Metazoa</taxon>
        <taxon>Chordata</taxon>
        <taxon>Craniata</taxon>
        <taxon>Vertebrata</taxon>
        <taxon>Euteleostomi</taxon>
        <taxon>Actinopterygii</taxon>
        <taxon>Chondrostei</taxon>
        <taxon>Acipenseriformes</taxon>
        <taxon>Acipenseridae</taxon>
        <taxon>Acipenser</taxon>
    </lineage>
</organism>